<proteinExistence type="predicted"/>
<organism evidence="2">
    <name type="scientific">bioreactor metagenome</name>
    <dbReference type="NCBI Taxonomy" id="1076179"/>
    <lineage>
        <taxon>unclassified sequences</taxon>
        <taxon>metagenomes</taxon>
        <taxon>ecological metagenomes</taxon>
    </lineage>
</organism>
<reference evidence="2" key="1">
    <citation type="submission" date="2019-08" db="EMBL/GenBank/DDBJ databases">
        <authorList>
            <person name="Kucharzyk K."/>
            <person name="Murdoch R.W."/>
            <person name="Higgins S."/>
            <person name="Loffler F."/>
        </authorList>
    </citation>
    <scope>NUCLEOTIDE SEQUENCE</scope>
</reference>
<evidence type="ECO:0000313" key="2">
    <source>
        <dbReference type="EMBL" id="MPM94543.1"/>
    </source>
</evidence>
<comment type="caution">
    <text evidence="2">The sequence shown here is derived from an EMBL/GenBank/DDBJ whole genome shotgun (WGS) entry which is preliminary data.</text>
</comment>
<name>A0A645E113_9ZZZZ</name>
<dbReference type="AlphaFoldDB" id="A0A645E113"/>
<accession>A0A645E113</accession>
<gene>
    <name evidence="2" type="ORF">SDC9_141689</name>
</gene>
<dbReference type="EMBL" id="VSSQ01041159">
    <property type="protein sequence ID" value="MPM94543.1"/>
    <property type="molecule type" value="Genomic_DNA"/>
</dbReference>
<protein>
    <submittedName>
        <fullName evidence="2">Uncharacterized protein</fullName>
    </submittedName>
</protein>
<sequence length="163" mass="17666">MYGRHHFAGRVKRLLIDARPGLFQRFAHCPGESAHIQQSKLGGVANTAVVCNGSVIAKDKPTQKQLVFGGGKALRFAQFTVGVYFGNGHFVLGQGAGFVAANHAHSTQRFHGGQPAHNTVHFDHALYPNSQHDRDYGGQPLRHGGNRKADGGKQHFNNVTALH</sequence>
<feature type="region of interest" description="Disordered" evidence="1">
    <location>
        <begin position="131"/>
        <end position="163"/>
    </location>
</feature>
<evidence type="ECO:0000256" key="1">
    <source>
        <dbReference type="SAM" id="MobiDB-lite"/>
    </source>
</evidence>